<dbReference type="EMBL" id="MFCP01000035">
    <property type="protein sequence ID" value="OGE27591.1"/>
    <property type="molecule type" value="Genomic_DNA"/>
</dbReference>
<name>A0A1F5JG31_9BACT</name>
<dbReference type="Proteomes" id="UP000177555">
    <property type="component" value="Unassembled WGS sequence"/>
</dbReference>
<dbReference type="InterPro" id="IPR051918">
    <property type="entry name" value="STPP_CPPED1"/>
</dbReference>
<proteinExistence type="predicted"/>
<evidence type="ECO:0000313" key="3">
    <source>
        <dbReference type="Proteomes" id="UP000177555"/>
    </source>
</evidence>
<dbReference type="SUPFAM" id="SSF56300">
    <property type="entry name" value="Metallo-dependent phosphatases"/>
    <property type="match status" value="1"/>
</dbReference>
<accession>A0A1F5JG31</accession>
<organism evidence="2 3">
    <name type="scientific">Candidatus Daviesbacteria bacterium RIFCSPHIGHO2_01_FULL_40_11</name>
    <dbReference type="NCBI Taxonomy" id="1797762"/>
    <lineage>
        <taxon>Bacteria</taxon>
        <taxon>Candidatus Daviesiibacteriota</taxon>
    </lineage>
</organism>
<feature type="domain" description="Calcineurin-like phosphoesterase" evidence="1">
    <location>
        <begin position="87"/>
        <end position="274"/>
    </location>
</feature>
<dbReference type="GO" id="GO:0016787">
    <property type="term" value="F:hydrolase activity"/>
    <property type="evidence" value="ECO:0007669"/>
    <property type="project" value="InterPro"/>
</dbReference>
<protein>
    <recommendedName>
        <fullName evidence="1">Calcineurin-like phosphoesterase domain-containing protein</fullName>
    </recommendedName>
</protein>
<evidence type="ECO:0000313" key="2">
    <source>
        <dbReference type="EMBL" id="OGE27591.1"/>
    </source>
</evidence>
<dbReference type="InterPro" id="IPR029052">
    <property type="entry name" value="Metallo-depent_PP-like"/>
</dbReference>
<dbReference type="PANTHER" id="PTHR43143">
    <property type="entry name" value="METALLOPHOSPHOESTERASE, CALCINEURIN SUPERFAMILY"/>
    <property type="match status" value="1"/>
</dbReference>
<gene>
    <name evidence="2" type="ORF">A2867_03730</name>
</gene>
<dbReference type="Pfam" id="PF00149">
    <property type="entry name" value="Metallophos"/>
    <property type="match status" value="1"/>
</dbReference>
<dbReference type="PANTHER" id="PTHR43143:SF1">
    <property type="entry name" value="SERINE_THREONINE-PROTEIN PHOSPHATASE CPPED1"/>
    <property type="match status" value="1"/>
</dbReference>
<sequence>MFAVLLGGIYSAYKHFSGLDPLKLDPQAALSELLVGKIPQSFLGVLSSTKVTRSLSDQINQKILGRQQNKEILEENPVEEKSSDLAFRFLLVADSHSDNVNLSKAINQANLDFPDLEFIIGLGDYTDVGTIDELKNAKKEFDNSSLRYFLIPGDHDLWNCRNRDLAPVACFNQVFGPAYQSFTFENFEFMLFNNSDNYMGFDGEQLEWITDELERTKTAELNGTFVFLHEPLYHPSSDHFMGRVEKELVSQAKAIILQLKAANVKKVFSGDIHYFSEYEEPETKLPMVTVGAMGIERNPQAPRFAVVSVFEDGSTEVEDVEIR</sequence>
<comment type="caution">
    <text evidence="2">The sequence shown here is derived from an EMBL/GenBank/DDBJ whole genome shotgun (WGS) entry which is preliminary data.</text>
</comment>
<dbReference type="Gene3D" id="3.60.21.10">
    <property type="match status" value="1"/>
</dbReference>
<dbReference type="InterPro" id="IPR004843">
    <property type="entry name" value="Calcineurin-like_PHP"/>
</dbReference>
<reference evidence="2 3" key="1">
    <citation type="journal article" date="2016" name="Nat. Commun.">
        <title>Thousands of microbial genomes shed light on interconnected biogeochemical processes in an aquifer system.</title>
        <authorList>
            <person name="Anantharaman K."/>
            <person name="Brown C.T."/>
            <person name="Hug L.A."/>
            <person name="Sharon I."/>
            <person name="Castelle C.J."/>
            <person name="Probst A.J."/>
            <person name="Thomas B.C."/>
            <person name="Singh A."/>
            <person name="Wilkins M.J."/>
            <person name="Karaoz U."/>
            <person name="Brodie E.L."/>
            <person name="Williams K.H."/>
            <person name="Hubbard S.S."/>
            <person name="Banfield J.F."/>
        </authorList>
    </citation>
    <scope>NUCLEOTIDE SEQUENCE [LARGE SCALE GENOMIC DNA]</scope>
</reference>
<dbReference type="AlphaFoldDB" id="A0A1F5JG31"/>
<evidence type="ECO:0000259" key="1">
    <source>
        <dbReference type="Pfam" id="PF00149"/>
    </source>
</evidence>